<dbReference type="GO" id="GO:0003677">
    <property type="term" value="F:DNA binding"/>
    <property type="evidence" value="ECO:0007669"/>
    <property type="project" value="InterPro"/>
</dbReference>
<dbReference type="RefSeq" id="WP_089181798.1">
    <property type="nucleotide sequence ID" value="NZ_CP043427.1"/>
</dbReference>
<dbReference type="InterPro" id="IPR011856">
    <property type="entry name" value="tRNA_endonuc-like_dom_sf"/>
</dbReference>
<gene>
    <name evidence="3" type="primary">mrr</name>
    <name evidence="3" type="ORF">NCTC12475_01233</name>
</gene>
<dbReference type="Pfam" id="PF04471">
    <property type="entry name" value="Mrr_cat"/>
    <property type="match status" value="1"/>
</dbReference>
<name>A0A381DK08_9BACT</name>
<dbReference type="GeneID" id="93089888"/>
<evidence type="ECO:0000259" key="2">
    <source>
        <dbReference type="Pfam" id="PF14338"/>
    </source>
</evidence>
<evidence type="ECO:0000259" key="1">
    <source>
        <dbReference type="Pfam" id="PF04471"/>
    </source>
</evidence>
<dbReference type="PANTHER" id="PTHR30015:SF7">
    <property type="entry name" value="TYPE IV METHYL-DIRECTED RESTRICTION ENZYME ECOKMRR"/>
    <property type="match status" value="1"/>
</dbReference>
<dbReference type="AlphaFoldDB" id="A0A381DK08"/>
<dbReference type="InterPro" id="IPR007560">
    <property type="entry name" value="Restrct_endonuc_IV_Mrr"/>
</dbReference>
<evidence type="ECO:0000313" key="4">
    <source>
        <dbReference type="Proteomes" id="UP000254920"/>
    </source>
</evidence>
<dbReference type="PANTHER" id="PTHR30015">
    <property type="entry name" value="MRR RESTRICTION SYSTEM PROTEIN"/>
    <property type="match status" value="1"/>
</dbReference>
<dbReference type="Pfam" id="PF14338">
    <property type="entry name" value="Mrr_N"/>
    <property type="match status" value="1"/>
</dbReference>
<feature type="domain" description="Restriction system protein Mrr-like N-terminal" evidence="2">
    <location>
        <begin position="4"/>
        <end position="92"/>
    </location>
</feature>
<evidence type="ECO:0000313" key="3">
    <source>
        <dbReference type="EMBL" id="SUX11019.1"/>
    </source>
</evidence>
<dbReference type="Gene3D" id="3.40.1350.10">
    <property type="match status" value="1"/>
</dbReference>
<dbReference type="GO" id="GO:0015666">
    <property type="term" value="F:restriction endodeoxyribonuclease activity"/>
    <property type="evidence" value="ECO:0007669"/>
    <property type="project" value="TreeGrafter"/>
</dbReference>
<dbReference type="InterPro" id="IPR052906">
    <property type="entry name" value="Type_IV_Methyl-Rstrct_Enzyme"/>
</dbReference>
<dbReference type="InterPro" id="IPR011335">
    <property type="entry name" value="Restrct_endonuc-II-like"/>
</dbReference>
<sequence length="287" mass="33086">MKSFDKFCYPVLKLMSDKKERKKGEICEILGANLTENDRNLLLKGGKKLYVDRIGWAISYLSYTKNLDDKNRLLVRVSRATYKITSLGLEISKNETKFSEWFNKIYNKSHQINEIQTPNEQIDKGIDDLNDDLKSELIEKILEKEPEFFEQFVTKLLNKMGYGYKLGETTQKTRDGGIDGVVNEDILGFSKIYFQAKRYRDNKVGINDIKQFVGTLVDKQTKKGLFITTSTFSDDAIKYANNQVATSLVLVDKNILADLMIKYKVGVQIKEIKEICQIDNDFFEGDE</sequence>
<dbReference type="InterPro" id="IPR025745">
    <property type="entry name" value="Mrr-like_N_dom"/>
</dbReference>
<dbReference type="GO" id="GO:0009307">
    <property type="term" value="P:DNA restriction-modification system"/>
    <property type="evidence" value="ECO:0007669"/>
    <property type="project" value="InterPro"/>
</dbReference>
<dbReference type="REBASE" id="422318">
    <property type="entry name" value="Csp12475MrrP"/>
</dbReference>
<accession>A0A381DK08</accession>
<dbReference type="Proteomes" id="UP000254920">
    <property type="component" value="Unassembled WGS sequence"/>
</dbReference>
<keyword evidence="4" id="KW-1185">Reference proteome</keyword>
<reference evidence="3 4" key="1">
    <citation type="submission" date="2018-06" db="EMBL/GenBank/DDBJ databases">
        <authorList>
            <consortium name="Pathogen Informatics"/>
            <person name="Doyle S."/>
        </authorList>
    </citation>
    <scope>NUCLEOTIDE SEQUENCE [LARGE SCALE GENOMIC DNA]</scope>
    <source>
        <strain evidence="3 4">NCTC12475</strain>
    </source>
</reference>
<dbReference type="SUPFAM" id="SSF52980">
    <property type="entry name" value="Restriction endonuclease-like"/>
    <property type="match status" value="1"/>
</dbReference>
<dbReference type="EMBL" id="UFVD01000001">
    <property type="protein sequence ID" value="SUX11019.1"/>
    <property type="molecule type" value="Genomic_DNA"/>
</dbReference>
<organism evidence="3 4">
    <name type="scientific">Campylobacter sputorum subsp. sputorum</name>
    <dbReference type="NCBI Taxonomy" id="32024"/>
    <lineage>
        <taxon>Bacteria</taxon>
        <taxon>Pseudomonadati</taxon>
        <taxon>Campylobacterota</taxon>
        <taxon>Epsilonproteobacteria</taxon>
        <taxon>Campylobacterales</taxon>
        <taxon>Campylobacteraceae</taxon>
        <taxon>Campylobacter</taxon>
    </lineage>
</organism>
<proteinExistence type="predicted"/>
<dbReference type="OrthoDB" id="9781481at2"/>
<protein>
    <submittedName>
        <fullName evidence="3">Mrr restriction system protein</fullName>
    </submittedName>
</protein>
<feature type="domain" description="Restriction endonuclease type IV Mrr" evidence="1">
    <location>
        <begin position="144"/>
        <end position="260"/>
    </location>
</feature>